<proteinExistence type="predicted"/>
<dbReference type="GO" id="GO:0008233">
    <property type="term" value="F:peptidase activity"/>
    <property type="evidence" value="ECO:0007669"/>
    <property type="project" value="UniProtKB-KW"/>
</dbReference>
<organism evidence="2 3">
    <name type="scientific">Croceibacter atlanticus (strain ATCC BAA-628 / JCM 21780 / CIP 108009 / IAM 15332 / KCTC 12090 / HTCC2559)</name>
    <dbReference type="NCBI Taxonomy" id="216432"/>
    <lineage>
        <taxon>Bacteria</taxon>
        <taxon>Pseudomonadati</taxon>
        <taxon>Bacteroidota</taxon>
        <taxon>Flavobacteriia</taxon>
        <taxon>Flavobacteriales</taxon>
        <taxon>Flavobacteriaceae</taxon>
        <taxon>Croceibacter</taxon>
    </lineage>
</organism>
<dbReference type="EMBL" id="CP002046">
    <property type="protein sequence ID" value="EAP86242.1"/>
    <property type="molecule type" value="Genomic_DNA"/>
</dbReference>
<dbReference type="GeneID" id="89453628"/>
<dbReference type="Gene3D" id="3.40.630.30">
    <property type="match status" value="1"/>
</dbReference>
<dbReference type="InterPro" id="IPR000182">
    <property type="entry name" value="GNAT_dom"/>
</dbReference>
<dbReference type="KEGG" id="cat:CA2559_09418"/>
<dbReference type="GO" id="GO:0016747">
    <property type="term" value="F:acyltransferase activity, transferring groups other than amino-acyl groups"/>
    <property type="evidence" value="ECO:0007669"/>
    <property type="project" value="InterPro"/>
</dbReference>
<dbReference type="HOGENOM" id="CLU_013985_18_0_10"/>
<keyword evidence="3" id="KW-1185">Reference proteome</keyword>
<protein>
    <submittedName>
        <fullName evidence="2">Protease synthase and sporulation negative regulatory protein pai 1</fullName>
    </submittedName>
</protein>
<keyword evidence="2" id="KW-0378">Hydrolase</keyword>
<dbReference type="Proteomes" id="UP000002297">
    <property type="component" value="Chromosome"/>
</dbReference>
<dbReference type="eggNOG" id="COG0456">
    <property type="taxonomic scope" value="Bacteria"/>
</dbReference>
<dbReference type="SUPFAM" id="SSF55729">
    <property type="entry name" value="Acyl-CoA N-acyltransferases (Nat)"/>
    <property type="match status" value="1"/>
</dbReference>
<evidence type="ECO:0000259" key="1">
    <source>
        <dbReference type="PROSITE" id="PS51186"/>
    </source>
</evidence>
<dbReference type="OrthoDB" id="9800604at2"/>
<sequence>MISITNQISLKEITQQDSTSLFQLMKVVYTKAYSYLWEEQGEWYLNLNWTPSQISKELSDPNASYYFVLVENEAKGILRFVRDAEFKDKKDLKSLKLHRLYLDDSIHGIGVGKHIMTWVEQYAKDNKFHGVWLEAMDTKVQALEFYKRCGYKITSNFRLDFKRMHPKYRGMHNMYKTLE</sequence>
<dbReference type="CDD" id="cd04301">
    <property type="entry name" value="NAT_SF"/>
    <property type="match status" value="1"/>
</dbReference>
<keyword evidence="2" id="KW-0645">Protease</keyword>
<dbReference type="RefSeq" id="WP_013187627.1">
    <property type="nucleotide sequence ID" value="NC_014230.1"/>
</dbReference>
<evidence type="ECO:0000313" key="2">
    <source>
        <dbReference type="EMBL" id="EAP86242.1"/>
    </source>
</evidence>
<name>A3U8V6_CROAH</name>
<dbReference type="STRING" id="216432.CA2559_09418"/>
<reference evidence="2 3" key="1">
    <citation type="journal article" date="2010" name="J. Bacteriol.">
        <title>The complete genome sequence of Croceibacter atlanticus HTCC2559T.</title>
        <authorList>
            <person name="Oh H.M."/>
            <person name="Kang I."/>
            <person name="Ferriera S."/>
            <person name="Giovannoni S.J."/>
            <person name="Cho J.C."/>
        </authorList>
    </citation>
    <scope>NUCLEOTIDE SEQUENCE [LARGE SCALE GENOMIC DNA]</scope>
    <source>
        <strain evidence="3">ATCC BAA-628 / HTCC2559 / KCTC 12090</strain>
    </source>
</reference>
<evidence type="ECO:0000313" key="3">
    <source>
        <dbReference type="Proteomes" id="UP000002297"/>
    </source>
</evidence>
<dbReference type="GO" id="GO:0006508">
    <property type="term" value="P:proteolysis"/>
    <property type="evidence" value="ECO:0007669"/>
    <property type="project" value="UniProtKB-KW"/>
</dbReference>
<dbReference type="Pfam" id="PF00583">
    <property type="entry name" value="Acetyltransf_1"/>
    <property type="match status" value="1"/>
</dbReference>
<dbReference type="InterPro" id="IPR016181">
    <property type="entry name" value="Acyl_CoA_acyltransferase"/>
</dbReference>
<accession>A3U8V6</accession>
<dbReference type="PROSITE" id="PS51186">
    <property type="entry name" value="GNAT"/>
    <property type="match status" value="1"/>
</dbReference>
<feature type="domain" description="N-acetyltransferase" evidence="1">
    <location>
        <begin position="8"/>
        <end position="179"/>
    </location>
</feature>
<gene>
    <name evidence="2" type="ordered locus">CA2559_09418</name>
</gene>
<dbReference type="AlphaFoldDB" id="A3U8V6"/>